<evidence type="ECO:0000256" key="4">
    <source>
        <dbReference type="ARBA" id="ARBA00022801"/>
    </source>
</evidence>
<protein>
    <recommendedName>
        <fullName evidence="3">beta-galactosidase</fullName>
        <ecNumber evidence="3">3.2.1.23</ecNumber>
    </recommendedName>
</protein>
<evidence type="ECO:0000259" key="9">
    <source>
        <dbReference type="Pfam" id="PF02837"/>
    </source>
</evidence>
<dbReference type="PANTHER" id="PTHR46323:SF2">
    <property type="entry name" value="BETA-GALACTOSIDASE"/>
    <property type="match status" value="1"/>
</dbReference>
<keyword evidence="11" id="KW-1185">Reference proteome</keyword>
<dbReference type="InterPro" id="IPR006102">
    <property type="entry name" value="Ig-like_GH2"/>
</dbReference>
<comment type="similarity">
    <text evidence="2">Belongs to the glycosyl hydrolase 2 family.</text>
</comment>
<dbReference type="InterPro" id="IPR006103">
    <property type="entry name" value="Glyco_hydro_2_cat"/>
</dbReference>
<evidence type="ECO:0000259" key="8">
    <source>
        <dbReference type="Pfam" id="PF02836"/>
    </source>
</evidence>
<dbReference type="Pfam" id="PF00703">
    <property type="entry name" value="Glyco_hydro_2"/>
    <property type="match status" value="1"/>
</dbReference>
<evidence type="ECO:0000256" key="5">
    <source>
        <dbReference type="ARBA" id="ARBA00023295"/>
    </source>
</evidence>
<sequence>MLNSLRTLFLISCTLLSFSSIAALSPISLRGQWRFRTDPTDVGVTEKWFGTALPETIKLPGSMLENDKGDKVTLKTQWTGSIYDSSWYFNPRMARYRQADNLKFPFWLTPDKYYVGAAWYQKDVTIPKAWAGQHVTLVLERAHTETRVWVDDREIGLQNSMVVAHEYDLSSALTPGKHTITIRIDNRIKEINVGKDSHSLTDHTQGNWNGIVGKLELRAEAPVWFDDVQVYPDLANKRARVKLTIHQLQKQPLSGTITLAAVSFNTPVKQSVKPIMVPLKLDGTEKVVEVDLPMGADFLTWDEFDPALYRLTASIKTSTGLQSDRQVSFGMREFGIDGTRFTVNGRPTFLRGTVENCQFPLTGYAPMDVAAWVRVYKIAKKYGLNHMRFHSYCPPEAAFEAADLVGFYLQPEGPSWANHGSSLGDGHPIDKFIYDETDRMGKAYGNYASYCMLAYGNEPRGGKQAQYLAKFINYWKAKDPRRKYTGASVAMSWPLVPENEYMIKSGPRGLPWNQLPESMGDYRSKIADFKVPYVTHELGQWCVFPNFNEIKKYTGVYKAKNFELFQEDLADRGMADLGDDFLMATGKLQVLSYKTEMEMALRTPGSAGFQMLSLNDYSGQGTALVGLLDPFWDEKGYLTAPEFTRFCAPTVLLARLPKFVYQANEALQADLELFHFGKAPLTKARINWTLTDAKQAVVASGHFDQAAIPIGSNNAIGKITVPLTGQTKAQKLTLTASLAGTSTTNDWEIWVYPTTVAEAKPDAIYFCTELDAKAEETLKNGGKVFLQAAGKIEKGKEVVQQLAPVFWNTSWFKMRPPHTLGFLVDPKHPAFADFPTEYHSNLQWWEIVNKAQVMNLEEFPLSFRPLVQPIDTWFLNRRLGMILETRVGTGKLMLCSADLTSSPEKRPVARQLLHSLTNYMQSSRFDPKESVELSVVKKLFTTPSQDTFKAYTKDAPDELKTKAQLKY</sequence>
<evidence type="ECO:0000256" key="3">
    <source>
        <dbReference type="ARBA" id="ARBA00012756"/>
    </source>
</evidence>
<evidence type="ECO:0000313" key="11">
    <source>
        <dbReference type="Proteomes" id="UP000606008"/>
    </source>
</evidence>
<evidence type="ECO:0000259" key="7">
    <source>
        <dbReference type="Pfam" id="PF00703"/>
    </source>
</evidence>
<name>A0ABX0QDP0_9BACT</name>
<dbReference type="Gene3D" id="2.60.120.260">
    <property type="entry name" value="Galactose-binding domain-like"/>
    <property type="match status" value="1"/>
</dbReference>
<evidence type="ECO:0000313" key="10">
    <source>
        <dbReference type="EMBL" id="NID10028.1"/>
    </source>
</evidence>
<dbReference type="EC" id="3.2.1.23" evidence="3"/>
<dbReference type="EMBL" id="WAEL01000002">
    <property type="protein sequence ID" value="NID10028.1"/>
    <property type="molecule type" value="Genomic_DNA"/>
</dbReference>
<organism evidence="10 11">
    <name type="scientific">Fibrivirga algicola</name>
    <dbReference type="NCBI Taxonomy" id="2950420"/>
    <lineage>
        <taxon>Bacteria</taxon>
        <taxon>Pseudomonadati</taxon>
        <taxon>Bacteroidota</taxon>
        <taxon>Cytophagia</taxon>
        <taxon>Cytophagales</taxon>
        <taxon>Spirosomataceae</taxon>
        <taxon>Fibrivirga</taxon>
    </lineage>
</organism>
<keyword evidence="4" id="KW-0378">Hydrolase</keyword>
<comment type="catalytic activity">
    <reaction evidence="1">
        <text>Hydrolysis of terminal non-reducing beta-D-galactose residues in beta-D-galactosides.</text>
        <dbReference type="EC" id="3.2.1.23"/>
    </reaction>
</comment>
<comment type="caution">
    <text evidence="10">The sequence shown here is derived from an EMBL/GenBank/DDBJ whole genome shotgun (WGS) entry which is preliminary data.</text>
</comment>
<proteinExistence type="inferred from homology"/>
<dbReference type="Pfam" id="PF02836">
    <property type="entry name" value="Glyco_hydro_2_C"/>
    <property type="match status" value="1"/>
</dbReference>
<feature type="domain" description="Glycoside hydrolase family 2 immunoglobulin-like beta-sandwich" evidence="7">
    <location>
        <begin position="226"/>
        <end position="332"/>
    </location>
</feature>
<dbReference type="Pfam" id="PF02837">
    <property type="entry name" value="Glyco_hydro_2_N"/>
    <property type="match status" value="1"/>
</dbReference>
<keyword evidence="5" id="KW-0326">Glycosidase</keyword>
<reference evidence="10" key="1">
    <citation type="submission" date="2024-05" db="EMBL/GenBank/DDBJ databases">
        <authorList>
            <person name="Jung D.-H."/>
        </authorList>
    </citation>
    <scope>NUCLEOTIDE SEQUENCE</scope>
    <source>
        <strain evidence="10">JA-25</strain>
    </source>
</reference>
<feature type="domain" description="Glycosyl hydrolases family 2 sugar binding" evidence="9">
    <location>
        <begin position="28"/>
        <end position="212"/>
    </location>
</feature>
<dbReference type="Gene3D" id="3.20.20.80">
    <property type="entry name" value="Glycosidases"/>
    <property type="match status" value="1"/>
</dbReference>
<evidence type="ECO:0000256" key="6">
    <source>
        <dbReference type="SAM" id="SignalP"/>
    </source>
</evidence>
<dbReference type="InterPro" id="IPR017853">
    <property type="entry name" value="GH"/>
</dbReference>
<dbReference type="InterPro" id="IPR008979">
    <property type="entry name" value="Galactose-bd-like_sf"/>
</dbReference>
<dbReference type="Proteomes" id="UP000606008">
    <property type="component" value="Unassembled WGS sequence"/>
</dbReference>
<evidence type="ECO:0000256" key="1">
    <source>
        <dbReference type="ARBA" id="ARBA00001412"/>
    </source>
</evidence>
<dbReference type="RefSeq" id="WP_166691460.1">
    <property type="nucleotide sequence ID" value="NZ_WAEL01000002.1"/>
</dbReference>
<dbReference type="PANTHER" id="PTHR46323">
    <property type="entry name" value="BETA-GALACTOSIDASE"/>
    <property type="match status" value="1"/>
</dbReference>
<dbReference type="InterPro" id="IPR050347">
    <property type="entry name" value="Bact_Beta-galactosidase"/>
</dbReference>
<feature type="chain" id="PRO_5046914872" description="beta-galactosidase" evidence="6">
    <location>
        <begin position="23"/>
        <end position="967"/>
    </location>
</feature>
<gene>
    <name evidence="10" type="ORF">F7231_07570</name>
</gene>
<dbReference type="InterPro" id="IPR006104">
    <property type="entry name" value="Glyco_hydro_2_N"/>
</dbReference>
<feature type="domain" description="Glycoside hydrolase family 2 catalytic" evidence="8">
    <location>
        <begin position="337"/>
        <end position="485"/>
    </location>
</feature>
<accession>A0ABX0QDP0</accession>
<dbReference type="SUPFAM" id="SSF49785">
    <property type="entry name" value="Galactose-binding domain-like"/>
    <property type="match status" value="1"/>
</dbReference>
<evidence type="ECO:0000256" key="2">
    <source>
        <dbReference type="ARBA" id="ARBA00007401"/>
    </source>
</evidence>
<keyword evidence="6" id="KW-0732">Signal</keyword>
<feature type="signal peptide" evidence="6">
    <location>
        <begin position="1"/>
        <end position="22"/>
    </location>
</feature>
<dbReference type="SUPFAM" id="SSF51445">
    <property type="entry name" value="(Trans)glycosidases"/>
    <property type="match status" value="1"/>
</dbReference>